<reference evidence="2 3" key="1">
    <citation type="submission" date="2024-09" db="EMBL/GenBank/DDBJ databases">
        <title>Floridaenema gen nov. (Aerosakkonemataceae, Aerosakkonematales ord. nov., Cyanobacteria) from benthic tropical and subtropical fresh waters, with the description of four new species.</title>
        <authorList>
            <person name="Moretto J.A."/>
            <person name="Berthold D.E."/>
            <person name="Lefler F.W."/>
            <person name="Huang I.-S."/>
            <person name="Laughinghouse H. IV."/>
        </authorList>
    </citation>
    <scope>NUCLEOTIDE SEQUENCE [LARGE SCALE GENOMIC DNA]</scope>
    <source>
        <strain evidence="2 3">BLCC-F50</strain>
    </source>
</reference>
<dbReference type="RefSeq" id="WP_413261317.1">
    <property type="nucleotide sequence ID" value="NZ_JBHFNR010000015.1"/>
</dbReference>
<dbReference type="Proteomes" id="UP001576784">
    <property type="component" value="Unassembled WGS sequence"/>
</dbReference>
<sequence length="174" mass="19770">MSFRLTIANCIIAANHFDKAIEQRKAQQIQFPFGVKIMAWSRWFECKFDEQGNLDTSALQKAPSSSGVYAIATKTGWSYNTQYVGRSGRSIRNRLQSHLSGRGNRVISSLLAQKKNRPQDRPDSLYFAFLETREHKLIEATYIDAEDRPVCNLIRASLPEGLREGDVMNSPLED</sequence>
<gene>
    <name evidence="2" type="ORF">ACE1CI_01730</name>
</gene>
<name>A0ABV4XIU8_9CYAN</name>
<dbReference type="CDD" id="cd00719">
    <property type="entry name" value="GIY-YIG_SF"/>
    <property type="match status" value="1"/>
</dbReference>
<organism evidence="2 3">
    <name type="scientific">Floridaenema flaviceps BLCC-F50</name>
    <dbReference type="NCBI Taxonomy" id="3153642"/>
    <lineage>
        <taxon>Bacteria</taxon>
        <taxon>Bacillati</taxon>
        <taxon>Cyanobacteriota</taxon>
        <taxon>Cyanophyceae</taxon>
        <taxon>Oscillatoriophycideae</taxon>
        <taxon>Aerosakkonematales</taxon>
        <taxon>Aerosakkonemataceae</taxon>
        <taxon>Floridanema</taxon>
        <taxon>Floridanema flaviceps</taxon>
    </lineage>
</organism>
<dbReference type="PROSITE" id="PS50164">
    <property type="entry name" value="GIY_YIG"/>
    <property type="match status" value="1"/>
</dbReference>
<comment type="caution">
    <text evidence="2">The sequence shown here is derived from an EMBL/GenBank/DDBJ whole genome shotgun (WGS) entry which is preliminary data.</text>
</comment>
<keyword evidence="3" id="KW-1185">Reference proteome</keyword>
<accession>A0ABV4XIU8</accession>
<protein>
    <submittedName>
        <fullName evidence="2">GIY-YIG nuclease family protein</fullName>
    </submittedName>
</protein>
<dbReference type="EMBL" id="JBHFNR010000015">
    <property type="protein sequence ID" value="MFB2891640.1"/>
    <property type="molecule type" value="Genomic_DNA"/>
</dbReference>
<evidence type="ECO:0000313" key="3">
    <source>
        <dbReference type="Proteomes" id="UP001576784"/>
    </source>
</evidence>
<feature type="domain" description="GIY-YIG" evidence="1">
    <location>
        <begin position="64"/>
        <end position="153"/>
    </location>
</feature>
<proteinExistence type="predicted"/>
<evidence type="ECO:0000259" key="1">
    <source>
        <dbReference type="PROSITE" id="PS50164"/>
    </source>
</evidence>
<dbReference type="InterPro" id="IPR000305">
    <property type="entry name" value="GIY-YIG_endonuc"/>
</dbReference>
<evidence type="ECO:0000313" key="2">
    <source>
        <dbReference type="EMBL" id="MFB2891640.1"/>
    </source>
</evidence>